<dbReference type="Pfam" id="PF14525">
    <property type="entry name" value="AraC_binding_2"/>
    <property type="match status" value="1"/>
</dbReference>
<keyword evidence="6" id="KW-1185">Reference proteome</keyword>
<dbReference type="Proteomes" id="UP000234462">
    <property type="component" value="Unassembled WGS sequence"/>
</dbReference>
<name>A0A2H1L821_9MICO</name>
<evidence type="ECO:0000313" key="5">
    <source>
        <dbReference type="EMBL" id="SMY12880.1"/>
    </source>
</evidence>
<dbReference type="InterPro" id="IPR009057">
    <property type="entry name" value="Homeodomain-like_sf"/>
</dbReference>
<reference evidence="6" key="1">
    <citation type="submission" date="2017-03" db="EMBL/GenBank/DDBJ databases">
        <authorList>
            <person name="Monnet C."/>
        </authorList>
    </citation>
    <scope>NUCLEOTIDE SEQUENCE [LARGE SCALE GENOMIC DNA]</scope>
    <source>
        <strain evidence="6">SJ5-8</strain>
    </source>
</reference>
<dbReference type="PANTHER" id="PTHR46796">
    <property type="entry name" value="HTH-TYPE TRANSCRIPTIONAL ACTIVATOR RHAS-RELATED"/>
    <property type="match status" value="1"/>
</dbReference>
<proteinExistence type="predicted"/>
<keyword evidence="3" id="KW-0804">Transcription</keyword>
<dbReference type="Gene3D" id="1.10.10.60">
    <property type="entry name" value="Homeodomain-like"/>
    <property type="match status" value="1"/>
</dbReference>
<dbReference type="InterPro" id="IPR018060">
    <property type="entry name" value="HTH_AraC"/>
</dbReference>
<dbReference type="GO" id="GO:0043565">
    <property type="term" value="F:sequence-specific DNA binding"/>
    <property type="evidence" value="ECO:0007669"/>
    <property type="project" value="InterPro"/>
</dbReference>
<evidence type="ECO:0000256" key="2">
    <source>
        <dbReference type="ARBA" id="ARBA00023125"/>
    </source>
</evidence>
<dbReference type="PANTHER" id="PTHR46796:SF12">
    <property type="entry name" value="HTH-TYPE DNA-BINDING TRANSCRIPTIONAL ACTIVATOR EUTR"/>
    <property type="match status" value="1"/>
</dbReference>
<dbReference type="EMBL" id="FXZM01000013">
    <property type="protein sequence ID" value="SMY12880.1"/>
    <property type="molecule type" value="Genomic_DNA"/>
</dbReference>
<dbReference type="AlphaFoldDB" id="A0A2H1L821"/>
<keyword evidence="2" id="KW-0238">DNA-binding</keyword>
<dbReference type="InterPro" id="IPR050204">
    <property type="entry name" value="AraC_XylS_family_regulators"/>
</dbReference>
<sequence>MEKLRNFRVLATDDLDEARAAVSSTYLDHHLTQLSSSGLHFSLNASESYDVTVGYLTYASEVNLQMPPSGEFYHVNLTTGGRTDAWRDDRQRWQTSDGDSGVVLLPEQLSRVTWSHDAEQVIFRFSRRRLEGYLGRLIGREVTQPIQFDLGLGLRTQVGAGLYATALQMVDEFDRLQSVPGFAQMVRPMEELVMTQLIYAARHDYSAELRAADSTASVGPRGLGSRVDRRLQTVQEFIDANLGDHMSLEGIASVGGVSIRSLHALFRSELGTTPRRYILDRRLNVVRNELETSSSAETVSSICTRWGFTHLGRFASAYRRRFGEPPSSTLRRNPQIA</sequence>
<accession>A0A2H1L821</accession>
<dbReference type="InterPro" id="IPR018062">
    <property type="entry name" value="HTH_AraC-typ_CS"/>
</dbReference>
<protein>
    <submittedName>
        <fullName evidence="5">AraC-binding-like domain-containing protein</fullName>
    </submittedName>
</protein>
<dbReference type="InterPro" id="IPR035418">
    <property type="entry name" value="AraC-bd_2"/>
</dbReference>
<organism evidence="5 6">
    <name type="scientific">Brevibacterium jeotgali</name>
    <dbReference type="NCBI Taxonomy" id="1262550"/>
    <lineage>
        <taxon>Bacteria</taxon>
        <taxon>Bacillati</taxon>
        <taxon>Actinomycetota</taxon>
        <taxon>Actinomycetes</taxon>
        <taxon>Micrococcales</taxon>
        <taxon>Brevibacteriaceae</taxon>
        <taxon>Brevibacterium</taxon>
    </lineage>
</organism>
<evidence type="ECO:0000256" key="3">
    <source>
        <dbReference type="ARBA" id="ARBA00023163"/>
    </source>
</evidence>
<evidence type="ECO:0000259" key="4">
    <source>
        <dbReference type="PROSITE" id="PS01124"/>
    </source>
</evidence>
<evidence type="ECO:0000256" key="1">
    <source>
        <dbReference type="ARBA" id="ARBA00023015"/>
    </source>
</evidence>
<dbReference type="OrthoDB" id="5464689at2"/>
<dbReference type="SMART" id="SM00342">
    <property type="entry name" value="HTH_ARAC"/>
    <property type="match status" value="1"/>
</dbReference>
<dbReference type="RefSeq" id="WP_101589805.1">
    <property type="nucleotide sequence ID" value="NZ_FXZM01000013.1"/>
</dbReference>
<dbReference type="PROSITE" id="PS00041">
    <property type="entry name" value="HTH_ARAC_FAMILY_1"/>
    <property type="match status" value="1"/>
</dbReference>
<dbReference type="PROSITE" id="PS01124">
    <property type="entry name" value="HTH_ARAC_FAMILY_2"/>
    <property type="match status" value="1"/>
</dbReference>
<dbReference type="SUPFAM" id="SSF46689">
    <property type="entry name" value="Homeodomain-like"/>
    <property type="match status" value="1"/>
</dbReference>
<feature type="domain" description="HTH araC/xylS-type" evidence="4">
    <location>
        <begin position="232"/>
        <end position="332"/>
    </location>
</feature>
<evidence type="ECO:0000313" key="6">
    <source>
        <dbReference type="Proteomes" id="UP000234462"/>
    </source>
</evidence>
<gene>
    <name evidence="5" type="ORF">BJEO58_02488</name>
</gene>
<dbReference type="Pfam" id="PF12833">
    <property type="entry name" value="HTH_18"/>
    <property type="match status" value="1"/>
</dbReference>
<keyword evidence="1" id="KW-0805">Transcription regulation</keyword>
<dbReference type="GO" id="GO:0003700">
    <property type="term" value="F:DNA-binding transcription factor activity"/>
    <property type="evidence" value="ECO:0007669"/>
    <property type="project" value="InterPro"/>
</dbReference>